<dbReference type="InterPro" id="IPR004576">
    <property type="entry name" value="Mfd"/>
</dbReference>
<keyword evidence="4 9" id="KW-0378">Hydrolase</keyword>
<dbReference type="Pfam" id="PF00270">
    <property type="entry name" value="DEAD"/>
    <property type="match status" value="1"/>
</dbReference>
<comment type="similarity">
    <text evidence="9">In the C-terminal section; belongs to the helicase family. RecG subfamily.</text>
</comment>
<keyword evidence="3 9" id="KW-0227">DNA damage</keyword>
<comment type="subcellular location">
    <subcellularLocation>
        <location evidence="9">Cytoplasm</location>
    </subcellularLocation>
</comment>
<dbReference type="AlphaFoldDB" id="A0AAE3ADG0"/>
<dbReference type="GO" id="GO:0003684">
    <property type="term" value="F:damaged DNA binding"/>
    <property type="evidence" value="ECO:0007669"/>
    <property type="project" value="InterPro"/>
</dbReference>
<keyword evidence="14" id="KW-1185">Reference proteome</keyword>
<dbReference type="GO" id="GO:0005524">
    <property type="term" value="F:ATP binding"/>
    <property type="evidence" value="ECO:0007669"/>
    <property type="project" value="UniProtKB-UniRule"/>
</dbReference>
<evidence type="ECO:0000259" key="11">
    <source>
        <dbReference type="PROSITE" id="PS51192"/>
    </source>
</evidence>
<evidence type="ECO:0000256" key="4">
    <source>
        <dbReference type="ARBA" id="ARBA00022801"/>
    </source>
</evidence>
<gene>
    <name evidence="9 13" type="primary">mfd</name>
    <name evidence="13" type="ORF">LKD37_11620</name>
</gene>
<dbReference type="SUPFAM" id="SSF141259">
    <property type="entry name" value="CarD-like"/>
    <property type="match status" value="1"/>
</dbReference>
<reference evidence="13" key="1">
    <citation type="submission" date="2021-10" db="EMBL/GenBank/DDBJ databases">
        <title>Anaerobic single-cell dispensing facilitates the cultivation of human gut bacteria.</title>
        <authorList>
            <person name="Afrizal A."/>
        </authorList>
    </citation>
    <scope>NUCLEOTIDE SEQUENCE</scope>
    <source>
        <strain evidence="13">CLA-AA-H272</strain>
    </source>
</reference>
<comment type="similarity">
    <text evidence="9">In the N-terminal section; belongs to the UvrB family.</text>
</comment>
<proteinExistence type="inferred from homology"/>
<dbReference type="Proteomes" id="UP001199319">
    <property type="component" value="Unassembled WGS sequence"/>
</dbReference>
<evidence type="ECO:0000256" key="3">
    <source>
        <dbReference type="ARBA" id="ARBA00022763"/>
    </source>
</evidence>
<dbReference type="Gene3D" id="3.30.2060.10">
    <property type="entry name" value="Penicillin-binding protein 1b domain"/>
    <property type="match status" value="1"/>
</dbReference>
<feature type="domain" description="Helicase ATP-binding" evidence="11">
    <location>
        <begin position="635"/>
        <end position="796"/>
    </location>
</feature>
<dbReference type="Gene3D" id="3.90.1150.50">
    <property type="entry name" value="Transcription-repair-coupling factor, D7 domain"/>
    <property type="match status" value="1"/>
</dbReference>
<organism evidence="13 14">
    <name type="scientific">Brotocaccenecus cirricatena</name>
    <dbReference type="NCBI Taxonomy" id="3064195"/>
    <lineage>
        <taxon>Bacteria</taxon>
        <taxon>Bacillati</taxon>
        <taxon>Bacillota</taxon>
        <taxon>Clostridia</taxon>
        <taxon>Eubacteriales</taxon>
        <taxon>Oscillospiraceae</taxon>
        <taxon>Brotocaccenecus</taxon>
    </lineage>
</organism>
<dbReference type="InterPro" id="IPR011545">
    <property type="entry name" value="DEAD/DEAH_box_helicase_dom"/>
</dbReference>
<evidence type="ECO:0000259" key="12">
    <source>
        <dbReference type="PROSITE" id="PS51194"/>
    </source>
</evidence>
<evidence type="ECO:0000256" key="7">
    <source>
        <dbReference type="ARBA" id="ARBA00023125"/>
    </source>
</evidence>
<keyword evidence="7 9" id="KW-0238">DNA-binding</keyword>
<dbReference type="InterPro" id="IPR003711">
    <property type="entry name" value="CarD-like/TRCF_RID"/>
</dbReference>
<dbReference type="HAMAP" id="MF_00969">
    <property type="entry name" value="TRCF"/>
    <property type="match status" value="1"/>
</dbReference>
<comment type="function">
    <text evidence="9">Couples transcription and DNA repair by recognizing RNA polymerase (RNAP) stalled at DNA lesions. Mediates ATP-dependent release of RNAP and its truncated transcript from the DNA, and recruitment of nucleotide excision repair machinery to the damaged site.</text>
</comment>
<keyword evidence="1 9" id="KW-0963">Cytoplasm</keyword>
<dbReference type="InterPro" id="IPR001650">
    <property type="entry name" value="Helicase_C-like"/>
</dbReference>
<comment type="caution">
    <text evidence="13">The sequence shown here is derived from an EMBL/GenBank/DDBJ whole genome shotgun (WGS) entry which is preliminary data.</text>
</comment>
<evidence type="ECO:0000256" key="8">
    <source>
        <dbReference type="ARBA" id="ARBA00023204"/>
    </source>
</evidence>
<dbReference type="SMART" id="SM00982">
    <property type="entry name" value="TRCF"/>
    <property type="match status" value="1"/>
</dbReference>
<dbReference type="Gene3D" id="3.40.50.11180">
    <property type="match status" value="1"/>
</dbReference>
<evidence type="ECO:0000256" key="1">
    <source>
        <dbReference type="ARBA" id="ARBA00022490"/>
    </source>
</evidence>
<dbReference type="Gene3D" id="3.40.50.300">
    <property type="entry name" value="P-loop containing nucleotide triphosphate hydrolases"/>
    <property type="match status" value="2"/>
</dbReference>
<keyword evidence="2 9" id="KW-0547">Nucleotide-binding</keyword>
<dbReference type="GO" id="GO:0006355">
    <property type="term" value="P:regulation of DNA-templated transcription"/>
    <property type="evidence" value="ECO:0007669"/>
    <property type="project" value="UniProtKB-UniRule"/>
</dbReference>
<sequence length="1174" mass="129804">MKELLRLTEVRQLTEDVENGVSPVLITGVSPVHRAQVEAALHLKTRRPLVVLCPDEREARRQAGDLRVLTGQEPLVLPARELQWRPMEASRQWENQRLAALYRLGSSPVVVTTPEALVQRCIPPRVLERTVLTLAVGQRWDLGDLARRLAGAGYTRCDQVEGPGQFALRGGILDVFSPGMEQPVRCEFFDDEIDSLGIFDTATQRRVENRREALLLPAAEVLPAWQEGQAEQAALRLEAAVKRLARKQGTQALRELLTADAARLRQGMAPNGPDRCLAAVYPEKTTALDYLPENALVCVEESGRTAEALRGWLWQLKEDVSAGMEAGFLAGELADFAASEQELAARLEKRPTVQLDSLTTGRQLLAPRDLLQLTAKQLSSYGGSLELACTDLTHYLTAGYRVMVLCGGEVRARNLQQMLADRKIPAAVDLSGEKSPEKGTVLIAVGALSAGCEYPEGRLAVLTEGQLTTPLSGRGKKPRPKRDSNQQKLQSYTDLTPGDLVVHAHHGIGRFVAMLRLPVDGVEKDYIKIAYAGQDVLYVPATSLDLVSKYIGPGEDNERTKLNKLGGTEWAKTTRKAKAAAKDLAEGLIRLYAQRQRLAGHAFSPDSPWQQEFEDAFPYTETDDQLQAIRDIKADMEQPRPMDRLLCGDVGYGKTEVALRAVMKCIMDGKQAAILVPTTVLAQQHYATAVNRFRSFPVNIEVLSRFRTPAQVRDILARTQAGKVDLLIGTHKLLGKDLQFHDLGLLVIDEEQRFGVTHKEKLRERAKQVDTLTLSATPIPRTLNMALSGIRDMSTIEEPPHDRQPVQTYVVEHEWPVIAEAIRRELSRGGQVYYLHNRVENIESTAGRLRQWLGEDVAIGIAHGKMAERELSSVMQQMADGEIQVLVCTTIIETGIDIPNVNTLIIEDADRLGLSQLHQIRGRIGRSARRAYAYLTYRPGKVLTEVASKRLSAIREYVTFGSGFRIAMRDLEIRGAGNLLGPEQSGYLMSVGYDMYLKLLNDAVLEQQGRGRDIRPDCSADLATSAHIPEKYVSSPRQRMDLYRRMAAIRTTEEASDLVDELTDRYGDPPKAVMALLDVALLRAAAAEVFITDITQKAGVVAFTFDSRVDVPSLMAVCTMPGYRSRLRLSAGEPPRLQLHLSPGEDALAAAGKLTEELRLKKEELGKAHEGGAT</sequence>
<dbReference type="Pfam" id="PF02559">
    <property type="entry name" value="CarD_TRCF_RID"/>
    <property type="match status" value="1"/>
</dbReference>
<dbReference type="GO" id="GO:0000716">
    <property type="term" value="P:transcription-coupled nucleotide-excision repair, DNA damage recognition"/>
    <property type="evidence" value="ECO:0007669"/>
    <property type="project" value="UniProtKB-UniRule"/>
</dbReference>
<name>A0AAE3ADG0_9FIRM</name>
<feature type="domain" description="Helicase C-terminal" evidence="12">
    <location>
        <begin position="817"/>
        <end position="972"/>
    </location>
</feature>
<dbReference type="NCBIfam" id="TIGR00580">
    <property type="entry name" value="mfd"/>
    <property type="match status" value="1"/>
</dbReference>
<dbReference type="InterPro" id="IPR047112">
    <property type="entry name" value="RecG/Mfd"/>
</dbReference>
<evidence type="ECO:0000256" key="2">
    <source>
        <dbReference type="ARBA" id="ARBA00022741"/>
    </source>
</evidence>
<accession>A0AAE3ADG0</accession>
<dbReference type="InterPro" id="IPR036101">
    <property type="entry name" value="CarD-like/TRCF_RID_sf"/>
</dbReference>
<dbReference type="SUPFAM" id="SSF52540">
    <property type="entry name" value="P-loop containing nucleoside triphosphate hydrolases"/>
    <property type="match status" value="4"/>
</dbReference>
<keyword evidence="6 9" id="KW-0067">ATP-binding</keyword>
<protein>
    <recommendedName>
        <fullName evidence="9">Transcription-repair-coupling factor</fullName>
        <shortName evidence="9">TRCF</shortName>
        <ecNumber evidence="9">3.6.4.-</ecNumber>
    </recommendedName>
</protein>
<dbReference type="PANTHER" id="PTHR47964:SF1">
    <property type="entry name" value="ATP-DEPENDENT DNA HELICASE HOMOLOG RECG, CHLOROPLASTIC"/>
    <property type="match status" value="1"/>
</dbReference>
<evidence type="ECO:0000256" key="10">
    <source>
        <dbReference type="SAM" id="MobiDB-lite"/>
    </source>
</evidence>
<keyword evidence="5" id="KW-0347">Helicase</keyword>
<dbReference type="PANTHER" id="PTHR47964">
    <property type="entry name" value="ATP-DEPENDENT DNA HELICASE HOMOLOG RECG, CHLOROPLASTIC"/>
    <property type="match status" value="1"/>
</dbReference>
<dbReference type="SUPFAM" id="SSF143517">
    <property type="entry name" value="TRCF domain-like"/>
    <property type="match status" value="1"/>
</dbReference>
<dbReference type="InterPro" id="IPR037235">
    <property type="entry name" value="TRCF-like_C_D7"/>
</dbReference>
<dbReference type="CDD" id="cd17991">
    <property type="entry name" value="DEXHc_TRCF"/>
    <property type="match status" value="1"/>
</dbReference>
<dbReference type="EC" id="3.6.4.-" evidence="9"/>
<dbReference type="PROSITE" id="PS51192">
    <property type="entry name" value="HELICASE_ATP_BIND_1"/>
    <property type="match status" value="1"/>
</dbReference>
<dbReference type="SMART" id="SM01058">
    <property type="entry name" value="CarD_TRCF"/>
    <property type="match status" value="1"/>
</dbReference>
<dbReference type="Pfam" id="PF00271">
    <property type="entry name" value="Helicase_C"/>
    <property type="match status" value="1"/>
</dbReference>
<evidence type="ECO:0000313" key="14">
    <source>
        <dbReference type="Proteomes" id="UP001199319"/>
    </source>
</evidence>
<dbReference type="InterPro" id="IPR041471">
    <property type="entry name" value="UvrB_inter"/>
</dbReference>
<dbReference type="InterPro" id="IPR005118">
    <property type="entry name" value="TRCF_C"/>
</dbReference>
<dbReference type="SMART" id="SM00490">
    <property type="entry name" value="HELICc"/>
    <property type="match status" value="1"/>
</dbReference>
<evidence type="ECO:0000313" key="13">
    <source>
        <dbReference type="EMBL" id="MCC2130149.1"/>
    </source>
</evidence>
<dbReference type="SMART" id="SM00487">
    <property type="entry name" value="DEXDc"/>
    <property type="match status" value="1"/>
</dbReference>
<dbReference type="EMBL" id="JAJEPW010000037">
    <property type="protein sequence ID" value="MCC2130149.1"/>
    <property type="molecule type" value="Genomic_DNA"/>
</dbReference>
<dbReference type="GO" id="GO:0016787">
    <property type="term" value="F:hydrolase activity"/>
    <property type="evidence" value="ECO:0007669"/>
    <property type="project" value="UniProtKB-KW"/>
</dbReference>
<evidence type="ECO:0000256" key="6">
    <source>
        <dbReference type="ARBA" id="ARBA00022840"/>
    </source>
</evidence>
<evidence type="ECO:0000256" key="9">
    <source>
        <dbReference type="HAMAP-Rule" id="MF_00969"/>
    </source>
</evidence>
<dbReference type="InterPro" id="IPR027417">
    <property type="entry name" value="P-loop_NTPase"/>
</dbReference>
<dbReference type="GO" id="GO:0005737">
    <property type="term" value="C:cytoplasm"/>
    <property type="evidence" value="ECO:0007669"/>
    <property type="project" value="UniProtKB-SubCell"/>
</dbReference>
<feature type="region of interest" description="Disordered" evidence="10">
    <location>
        <begin position="469"/>
        <end position="489"/>
    </location>
</feature>
<dbReference type="Pfam" id="PF03461">
    <property type="entry name" value="TRCF"/>
    <property type="match status" value="1"/>
</dbReference>
<dbReference type="Gene3D" id="2.40.10.170">
    <property type="match status" value="1"/>
</dbReference>
<evidence type="ECO:0000256" key="5">
    <source>
        <dbReference type="ARBA" id="ARBA00022806"/>
    </source>
</evidence>
<keyword evidence="8 9" id="KW-0234">DNA repair</keyword>
<dbReference type="InterPro" id="IPR014001">
    <property type="entry name" value="Helicase_ATP-bd"/>
</dbReference>
<dbReference type="PROSITE" id="PS51194">
    <property type="entry name" value="HELICASE_CTER"/>
    <property type="match status" value="1"/>
</dbReference>
<dbReference type="Pfam" id="PF17757">
    <property type="entry name" value="UvrB_inter"/>
    <property type="match status" value="1"/>
</dbReference>
<dbReference type="GO" id="GO:0003678">
    <property type="term" value="F:DNA helicase activity"/>
    <property type="evidence" value="ECO:0007669"/>
    <property type="project" value="TreeGrafter"/>
</dbReference>